<evidence type="ECO:0000256" key="1">
    <source>
        <dbReference type="SAM" id="MobiDB-lite"/>
    </source>
</evidence>
<sequence>MRIQPGDQVLLRCHPAGRNKIGDRYGPDVFDVLSVPPEQGGGVTGEQRFVSGSGLGAGVNRGPTAGRGPEPTSPQSPRQTRVPDRYGVEYAHIYYV</sequence>
<protein>
    <submittedName>
        <fullName evidence="2">Uncharacterized protein</fullName>
    </submittedName>
</protein>
<keyword evidence="3" id="KW-1185">Reference proteome</keyword>
<gene>
    <name evidence="2" type="ORF">RRG08_041300</name>
</gene>
<organism evidence="2 3">
    <name type="scientific">Elysia crispata</name>
    <name type="common">lettuce slug</name>
    <dbReference type="NCBI Taxonomy" id="231223"/>
    <lineage>
        <taxon>Eukaryota</taxon>
        <taxon>Metazoa</taxon>
        <taxon>Spiralia</taxon>
        <taxon>Lophotrochozoa</taxon>
        <taxon>Mollusca</taxon>
        <taxon>Gastropoda</taxon>
        <taxon>Heterobranchia</taxon>
        <taxon>Euthyneura</taxon>
        <taxon>Panpulmonata</taxon>
        <taxon>Sacoglossa</taxon>
        <taxon>Placobranchoidea</taxon>
        <taxon>Plakobranchidae</taxon>
        <taxon>Elysia</taxon>
    </lineage>
</organism>
<comment type="caution">
    <text evidence="2">The sequence shown here is derived from an EMBL/GenBank/DDBJ whole genome shotgun (WGS) entry which is preliminary data.</text>
</comment>
<evidence type="ECO:0000313" key="2">
    <source>
        <dbReference type="EMBL" id="KAK3775517.1"/>
    </source>
</evidence>
<dbReference type="AlphaFoldDB" id="A0AAE1DM43"/>
<name>A0AAE1DM43_9GAST</name>
<dbReference type="EMBL" id="JAWDGP010003315">
    <property type="protein sequence ID" value="KAK3775517.1"/>
    <property type="molecule type" value="Genomic_DNA"/>
</dbReference>
<accession>A0AAE1DM43</accession>
<feature type="region of interest" description="Disordered" evidence="1">
    <location>
        <begin position="37"/>
        <end position="84"/>
    </location>
</feature>
<evidence type="ECO:0000313" key="3">
    <source>
        <dbReference type="Proteomes" id="UP001283361"/>
    </source>
</evidence>
<proteinExistence type="predicted"/>
<dbReference type="Proteomes" id="UP001283361">
    <property type="component" value="Unassembled WGS sequence"/>
</dbReference>
<reference evidence="2" key="1">
    <citation type="journal article" date="2023" name="G3 (Bethesda)">
        <title>A reference genome for the long-term kleptoplast-retaining sea slug Elysia crispata morphotype clarki.</title>
        <authorList>
            <person name="Eastman K.E."/>
            <person name="Pendleton A.L."/>
            <person name="Shaikh M.A."/>
            <person name="Suttiyut T."/>
            <person name="Ogas R."/>
            <person name="Tomko P."/>
            <person name="Gavelis G."/>
            <person name="Widhalm J.R."/>
            <person name="Wisecaver J.H."/>
        </authorList>
    </citation>
    <scope>NUCLEOTIDE SEQUENCE</scope>
    <source>
        <strain evidence="2">ECLA1</strain>
    </source>
</reference>